<protein>
    <submittedName>
        <fullName evidence="1">Uncharacterized protein</fullName>
    </submittedName>
</protein>
<dbReference type="RefSeq" id="WP_023064792.1">
    <property type="nucleotide sequence ID" value="NZ_AUZM01000006.1"/>
</dbReference>
<gene>
    <name evidence="1" type="ORF">M595_1001</name>
</gene>
<name>U7QLX4_9CYAN</name>
<dbReference type="AlphaFoldDB" id="U7QLX4"/>
<dbReference type="OrthoDB" id="517060at2"/>
<reference evidence="1 2" key="1">
    <citation type="journal article" date="2013" name="Front. Microbiol.">
        <title>Comparative genomic analyses of the cyanobacterium, Lyngbya aestuarii BL J, a powerful hydrogen producer.</title>
        <authorList>
            <person name="Kothari A."/>
            <person name="Vaughn M."/>
            <person name="Garcia-Pichel F."/>
        </authorList>
    </citation>
    <scope>NUCLEOTIDE SEQUENCE [LARGE SCALE GENOMIC DNA]</scope>
    <source>
        <strain evidence="1 2">BL J</strain>
    </source>
</reference>
<evidence type="ECO:0000313" key="1">
    <source>
        <dbReference type="EMBL" id="ERT08959.1"/>
    </source>
</evidence>
<sequence>MIPKSLSYHEFLIKSLQDDEDIAAYLEAALEEQNPEPELLLRVMSHVIEAKIQSNQLSNLARLNYDKLKKILDQSGGTEIYTFVELLNTLGFELSVKVKE</sequence>
<dbReference type="Pfam" id="PF21716">
    <property type="entry name" value="dnstrm_HI1420"/>
    <property type="match status" value="1"/>
</dbReference>
<dbReference type="EMBL" id="AUZM01000006">
    <property type="protein sequence ID" value="ERT08959.1"/>
    <property type="molecule type" value="Genomic_DNA"/>
</dbReference>
<dbReference type="InterPro" id="IPR014057">
    <property type="entry name" value="HI1420"/>
</dbReference>
<dbReference type="Proteomes" id="UP000017127">
    <property type="component" value="Unassembled WGS sequence"/>
</dbReference>
<proteinExistence type="predicted"/>
<keyword evidence="2" id="KW-1185">Reference proteome</keyword>
<comment type="caution">
    <text evidence="1">The sequence shown here is derived from an EMBL/GenBank/DDBJ whole genome shotgun (WGS) entry which is preliminary data.</text>
</comment>
<evidence type="ECO:0000313" key="2">
    <source>
        <dbReference type="Proteomes" id="UP000017127"/>
    </source>
</evidence>
<accession>U7QLX4</accession>
<organism evidence="1 2">
    <name type="scientific">Lyngbya aestuarii BL J</name>
    <dbReference type="NCBI Taxonomy" id="1348334"/>
    <lineage>
        <taxon>Bacteria</taxon>
        <taxon>Bacillati</taxon>
        <taxon>Cyanobacteriota</taxon>
        <taxon>Cyanophyceae</taxon>
        <taxon>Oscillatoriophycideae</taxon>
        <taxon>Oscillatoriales</taxon>
        <taxon>Microcoleaceae</taxon>
        <taxon>Lyngbya</taxon>
    </lineage>
</organism>